<dbReference type="InterPro" id="IPR025110">
    <property type="entry name" value="AMP-bd_C"/>
</dbReference>
<dbReference type="SUPFAM" id="SSF56801">
    <property type="entry name" value="Acetyl-CoA synthetase-like"/>
    <property type="match status" value="1"/>
</dbReference>
<keyword evidence="2 7" id="KW-0436">Ligase</keyword>
<protein>
    <submittedName>
        <fullName evidence="7">Long-chain fatty acid--CoA ligase</fullName>
    </submittedName>
</protein>
<dbReference type="PROSITE" id="PS00455">
    <property type="entry name" value="AMP_BINDING"/>
    <property type="match status" value="1"/>
</dbReference>
<dbReference type="Gene3D" id="3.30.300.30">
    <property type="match status" value="1"/>
</dbReference>
<feature type="domain" description="AMP-binding enzyme C-terminal" evidence="6">
    <location>
        <begin position="450"/>
        <end position="525"/>
    </location>
</feature>
<dbReference type="InterPro" id="IPR020845">
    <property type="entry name" value="AMP-binding_CS"/>
</dbReference>
<dbReference type="GO" id="GO:0016874">
    <property type="term" value="F:ligase activity"/>
    <property type="evidence" value="ECO:0007669"/>
    <property type="project" value="UniProtKB-KW"/>
</dbReference>
<dbReference type="PANTHER" id="PTHR43859">
    <property type="entry name" value="ACYL-ACTIVATING ENZYME"/>
    <property type="match status" value="1"/>
</dbReference>
<evidence type="ECO:0000313" key="8">
    <source>
        <dbReference type="Proteomes" id="UP000054396"/>
    </source>
</evidence>
<dbReference type="InterPro" id="IPR000873">
    <property type="entry name" value="AMP-dep_synth/lig_dom"/>
</dbReference>
<sequence length="544" mass="58902">MQGGMMHVPLRIIEILRYAAELHPAGEIVSVRTEGDLHRESYATAYRRAAQLAHGLAGLGVTHGTRVATLAWNGYRHFELYYAISGMGAVCHTINPRLSAEQMLYIITHAQDRVLCVDTSFVPLVEALAPQLPDDLVIVVLTDRAHMPDSALDLLCYEEMLEGRPDTYDWPMMDETTAAALCYTSGTTGHPKGALYSHRSTVLHAMTVALTVPRSLHEGARILPGVPMFHVNSWGLAYAAPLVGASLIMPGPRLDGAALFELMEAERVTASWGVPTVWLGLGAEIENRGHAPATLDQLAIGGSAAPRAMISFFETRGVDICHAWGMTEMSPVGTQAQLPTGLGALDDAERLALKSKQGRRLFGVDLKIVDATGATLPQDGIATGELFVRANTVIAEYFDNATATSRAFDAEGWFGTGDVASIDPDGFLYIRDRAKDLIKSGGEWISSLDLENIAMAHPKVANCAVIAVPHPKWEERPLLVVVPRDVADPPGLDEIHAAMQDHLARWQFPDALEIVEDLPLTATGKVSKLDLRRRYAGYGLPDAG</sequence>
<keyword evidence="4" id="KW-0443">Lipid metabolism</keyword>
<dbReference type="RefSeq" id="WP_058860587.1">
    <property type="nucleotide sequence ID" value="NZ_LPXO01000001.1"/>
</dbReference>
<feature type="domain" description="AMP-dependent synthetase/ligase" evidence="5">
    <location>
        <begin position="20"/>
        <end position="398"/>
    </location>
</feature>
<dbReference type="EMBL" id="LPXO01000001">
    <property type="protein sequence ID" value="KUF12643.1"/>
    <property type="molecule type" value="Genomic_DNA"/>
</dbReference>
<proteinExistence type="inferred from homology"/>
<dbReference type="AlphaFoldDB" id="A0A0W7WPV3"/>
<dbReference type="CDD" id="cd12119">
    <property type="entry name" value="ttLC_FACS_AlkK_like"/>
    <property type="match status" value="1"/>
</dbReference>
<keyword evidence="3" id="KW-0276">Fatty acid metabolism</keyword>
<dbReference type="InterPro" id="IPR045851">
    <property type="entry name" value="AMP-bd_C_sf"/>
</dbReference>
<dbReference type="Gene3D" id="3.40.50.12780">
    <property type="entry name" value="N-terminal domain of ligase-like"/>
    <property type="match status" value="1"/>
</dbReference>
<comment type="similarity">
    <text evidence="1">Belongs to the ATP-dependent AMP-binding enzyme family.</text>
</comment>
<evidence type="ECO:0000313" key="7">
    <source>
        <dbReference type="EMBL" id="KUF12643.1"/>
    </source>
</evidence>
<dbReference type="Pfam" id="PF13193">
    <property type="entry name" value="AMP-binding_C"/>
    <property type="match status" value="1"/>
</dbReference>
<comment type="caution">
    <text evidence="7">The sequence shown here is derived from an EMBL/GenBank/DDBJ whole genome shotgun (WGS) entry which is preliminary data.</text>
</comment>
<dbReference type="Pfam" id="PF00501">
    <property type="entry name" value="AMP-binding"/>
    <property type="match status" value="1"/>
</dbReference>
<keyword evidence="8" id="KW-1185">Reference proteome</keyword>
<dbReference type="STRING" id="1685382.AVJ23_02690"/>
<evidence type="ECO:0000256" key="4">
    <source>
        <dbReference type="ARBA" id="ARBA00023098"/>
    </source>
</evidence>
<dbReference type="Proteomes" id="UP000054396">
    <property type="component" value="Unassembled WGS sequence"/>
</dbReference>
<organism evidence="7 8">
    <name type="scientific">Pseudoponticoccus marisrubri</name>
    <dbReference type="NCBI Taxonomy" id="1685382"/>
    <lineage>
        <taxon>Bacteria</taxon>
        <taxon>Pseudomonadati</taxon>
        <taxon>Pseudomonadota</taxon>
        <taxon>Alphaproteobacteria</taxon>
        <taxon>Rhodobacterales</taxon>
        <taxon>Roseobacteraceae</taxon>
        <taxon>Pseudoponticoccus</taxon>
    </lineage>
</organism>
<dbReference type="InterPro" id="IPR042099">
    <property type="entry name" value="ANL_N_sf"/>
</dbReference>
<evidence type="ECO:0000256" key="1">
    <source>
        <dbReference type="ARBA" id="ARBA00006432"/>
    </source>
</evidence>
<dbReference type="GO" id="GO:0006631">
    <property type="term" value="P:fatty acid metabolic process"/>
    <property type="evidence" value="ECO:0007669"/>
    <property type="project" value="UniProtKB-KW"/>
</dbReference>
<accession>A0A0W7WPV3</accession>
<dbReference type="PANTHER" id="PTHR43859:SF4">
    <property type="entry name" value="BUTANOATE--COA LIGASE AAE1-RELATED"/>
    <property type="match status" value="1"/>
</dbReference>
<evidence type="ECO:0000259" key="5">
    <source>
        <dbReference type="Pfam" id="PF00501"/>
    </source>
</evidence>
<dbReference type="OrthoDB" id="9803968at2"/>
<dbReference type="NCBIfam" id="NF004837">
    <property type="entry name" value="PRK06187.1"/>
    <property type="match status" value="1"/>
</dbReference>
<gene>
    <name evidence="7" type="ORF">AVJ23_02690</name>
</gene>
<evidence type="ECO:0000259" key="6">
    <source>
        <dbReference type="Pfam" id="PF13193"/>
    </source>
</evidence>
<reference evidence="7" key="1">
    <citation type="submission" date="2015-12" db="EMBL/GenBank/DDBJ databases">
        <authorList>
            <person name="Shamseldin A."/>
            <person name="Moawad H."/>
            <person name="Abd El-Rahim W.M."/>
            <person name="Sadowsky M.J."/>
        </authorList>
    </citation>
    <scope>NUCLEOTIDE SEQUENCE [LARGE SCALE GENOMIC DNA]</scope>
    <source>
        <strain evidence="7">SJ5A-1</strain>
    </source>
</reference>
<evidence type="ECO:0000256" key="2">
    <source>
        <dbReference type="ARBA" id="ARBA00022598"/>
    </source>
</evidence>
<evidence type="ECO:0000256" key="3">
    <source>
        <dbReference type="ARBA" id="ARBA00022832"/>
    </source>
</evidence>
<name>A0A0W7WPV3_9RHOB</name>